<organism evidence="1 2">
    <name type="scientific">Candolleomyces aberdarensis</name>
    <dbReference type="NCBI Taxonomy" id="2316362"/>
    <lineage>
        <taxon>Eukaryota</taxon>
        <taxon>Fungi</taxon>
        <taxon>Dikarya</taxon>
        <taxon>Basidiomycota</taxon>
        <taxon>Agaricomycotina</taxon>
        <taxon>Agaricomycetes</taxon>
        <taxon>Agaricomycetidae</taxon>
        <taxon>Agaricales</taxon>
        <taxon>Agaricineae</taxon>
        <taxon>Psathyrellaceae</taxon>
        <taxon>Candolleomyces</taxon>
    </lineage>
</organism>
<dbReference type="OrthoDB" id="2688364at2759"/>
<keyword evidence="2" id="KW-1185">Reference proteome</keyword>
<comment type="caution">
    <text evidence="1">The sequence shown here is derived from an EMBL/GenBank/DDBJ whole genome shotgun (WGS) entry which is preliminary data.</text>
</comment>
<dbReference type="Proteomes" id="UP000290288">
    <property type="component" value="Unassembled WGS sequence"/>
</dbReference>
<dbReference type="InterPro" id="IPR036047">
    <property type="entry name" value="F-box-like_dom_sf"/>
</dbReference>
<gene>
    <name evidence="1" type="ORF">EST38_g9444</name>
</gene>
<evidence type="ECO:0000313" key="2">
    <source>
        <dbReference type="Proteomes" id="UP000290288"/>
    </source>
</evidence>
<protein>
    <recommendedName>
        <fullName evidence="3">F-box domain-containing protein</fullName>
    </recommendedName>
</protein>
<name>A0A4Q2DD64_9AGAR</name>
<accession>A0A4Q2DD64</accession>
<dbReference type="CDD" id="cd09917">
    <property type="entry name" value="F-box_SF"/>
    <property type="match status" value="1"/>
</dbReference>
<dbReference type="SUPFAM" id="SSF81383">
    <property type="entry name" value="F-box domain"/>
    <property type="match status" value="1"/>
</dbReference>
<dbReference type="AlphaFoldDB" id="A0A4Q2DD64"/>
<reference evidence="1 2" key="1">
    <citation type="submission" date="2019-01" db="EMBL/GenBank/DDBJ databases">
        <title>Draft genome sequence of Psathyrella aberdarensis IHI B618.</title>
        <authorList>
            <person name="Buettner E."/>
            <person name="Kellner H."/>
        </authorList>
    </citation>
    <scope>NUCLEOTIDE SEQUENCE [LARGE SCALE GENOMIC DNA]</scope>
    <source>
        <strain evidence="1 2">IHI B618</strain>
    </source>
</reference>
<evidence type="ECO:0000313" key="1">
    <source>
        <dbReference type="EMBL" id="RXW16415.1"/>
    </source>
</evidence>
<proteinExistence type="predicted"/>
<evidence type="ECO:0008006" key="3">
    <source>
        <dbReference type="Google" id="ProtNLM"/>
    </source>
</evidence>
<sequence length="570" mass="63757">MLETSQNLFSVIHAFPLELWSTIISLLSHRDILSLTSTCRALHKIQGLKLTWIHILNSICGEQGLYPPSFPSDEMDVSQLQRAAKGSTYHWPNLVKEFGYRYPHHSRSHSSGEDICGPELEISRAPRSLNPISKVDLAPEIVEDMKKFLLIPGGRYLLIAGTRYLRLLDLGPAGTRSLEKRGGAPCITAQIELASGPDPSSRPDEFQFICDLVAEILEDGETLRVAIASNLIVKVYDVVLRPENPSFEQLGVIRFGTGYHPGRKWALSFLGERLFLRAETRVLAWNFITGRYILGPGIGIWTSQSMCTENLYIGFNDEAILIWYIPSWDANTKPVPASPLPYDLNDQSVTPPQPRINRSLDWSISLNYDEFQSDGEIGFVLPSGSSQNNKLPILFDMFFLSCPFSAEIKPPTVAYRYSLDVVVRDGHGDPSSLPGPSSVEPSKGVIQEVKFEQKAYWKFPSDRFEFFPMVTQSPHPGGLEHGYSSTALVRNYLGDHAIPPDFRVRDAIYSLVKDPPNGEDKQDQYPDLVLTKLHGDTPPQKISFCKSACRSVYTAIEDGQTRAYVADYLA</sequence>
<dbReference type="EMBL" id="SDEE01000440">
    <property type="protein sequence ID" value="RXW16415.1"/>
    <property type="molecule type" value="Genomic_DNA"/>
</dbReference>